<dbReference type="InterPro" id="IPR025139">
    <property type="entry name" value="DUF4062"/>
</dbReference>
<dbReference type="SUPFAM" id="SSF52540">
    <property type="entry name" value="P-loop containing nucleoside triphosphate hydrolases"/>
    <property type="match status" value="1"/>
</dbReference>
<reference evidence="4" key="1">
    <citation type="submission" date="2021-10" db="EMBL/GenBank/DDBJ databases">
        <title>Tropical sea cucumber genome reveals ecological adaptation and Cuvierian tubules defense mechanism.</title>
        <authorList>
            <person name="Chen T."/>
        </authorList>
    </citation>
    <scope>NUCLEOTIDE SEQUENCE</scope>
    <source>
        <strain evidence="4">Nanhai2018</strain>
        <tissue evidence="4">Muscle</tissue>
    </source>
</reference>
<evidence type="ECO:0000313" key="5">
    <source>
        <dbReference type="Proteomes" id="UP001152320"/>
    </source>
</evidence>
<feature type="region of interest" description="Disordered" evidence="2">
    <location>
        <begin position="352"/>
        <end position="375"/>
    </location>
</feature>
<accession>A0A9Q1BH92</accession>
<proteinExistence type="predicted"/>
<dbReference type="AlphaFoldDB" id="A0A9Q1BH92"/>
<evidence type="ECO:0000256" key="2">
    <source>
        <dbReference type="SAM" id="MobiDB-lite"/>
    </source>
</evidence>
<evidence type="ECO:0000256" key="1">
    <source>
        <dbReference type="ARBA" id="ARBA00022737"/>
    </source>
</evidence>
<dbReference type="EMBL" id="JAIZAY010000016">
    <property type="protein sequence ID" value="KAJ8026495.1"/>
    <property type="molecule type" value="Genomic_DNA"/>
</dbReference>
<dbReference type="OrthoDB" id="2325716at2759"/>
<feature type="compositionally biased region" description="Acidic residues" evidence="2">
    <location>
        <begin position="352"/>
        <end position="366"/>
    </location>
</feature>
<evidence type="ECO:0000313" key="4">
    <source>
        <dbReference type="EMBL" id="KAJ8026495.1"/>
    </source>
</evidence>
<protein>
    <submittedName>
        <fullName evidence="4">Telomerase protein component 1</fullName>
    </submittedName>
</protein>
<sequence>MSSHGKPAKPAKPPKPTKLAKSAKSHGATSSSPPKKDERSIDEIVKDCWKQIEKKCRKGTVKPNPPPKRTGWKAVRLFVSSTFNDYHSEREVLVKKVFPELKEWCMERQLHLIECDLRWGVPKDSTTALTLCTCMDEIERCHGETDGQGMFLNMLGERYGWVPGVTDVPPHLVEQFQWVHNLSVTHMEILLGALYKGNRNAAFFIRDPTGWLDKLPEAVQGRFIDPSELGRAQLKVLKSKLKEKCPKQCFDYTCYVDEPEKVTDKPELKGLDDFGNSVLTFFKEAIAREYLVIKKEGEEDKPGIREQFYHDCILEQKGAMVFGRDREYKLILQYAKGEIPQEGLVESWDEINPDVDDEAGNTENDEKENKKEVSSEKRKGYRNIVAIVAEPGAGKSSLIAKCAIEANKMKLDTFVHFVGCSGASTSYTNIIKRLCLFLLPPQDPEFEKVMNMDDSNVLQEKLDKLLEERQQSGKPLLILIDDLSQLSPGEGNLNWIPETGLPENITLVTSMIKGDRVVDSIKERTNQITWLHLGYLTDEARHEIVTSYLKRYNKTLDPEQTNLVVTSEGAKNALWLSMACEELRVFGVFEKLTQYIRELPCSLDALLEKILSRLVTEDETNLVKQTLCFMECAREGLRETALQLLLGDMDEKKPVPMLHWAMVNRTLKPFVRVASNYQQLNQLTFYHQAIGKAVRKQWLSDDESVKKQHKTLADYFQYHCTDDHFLGREAAYHINCTKDAARLLDFIKNDTRSRYIDAITTSRYIKEHKCQRMINVKVNIGGRQLFTCQFCSNMRQAFSKNQMFSNKDSCVLCGRNIAQNFKKPANEAYWCGQHPNRGPSFGNQPMCHICKRPVMKPHAPLPLYLCHFCHMGGFTTCCRTSVQ</sequence>
<gene>
    <name evidence="4" type="ORF">HOLleu_31328</name>
</gene>
<dbReference type="Gene3D" id="3.40.50.300">
    <property type="entry name" value="P-loop containing nucleotide triphosphate hydrolases"/>
    <property type="match status" value="1"/>
</dbReference>
<name>A0A9Q1BH92_HOLLE</name>
<feature type="domain" description="DUF4062" evidence="3">
    <location>
        <begin position="76"/>
        <end position="168"/>
    </location>
</feature>
<dbReference type="Pfam" id="PF13271">
    <property type="entry name" value="DUF4062"/>
    <property type="match status" value="1"/>
</dbReference>
<dbReference type="InterPro" id="IPR051191">
    <property type="entry name" value="DCAF12"/>
</dbReference>
<feature type="region of interest" description="Disordered" evidence="2">
    <location>
        <begin position="1"/>
        <end position="41"/>
    </location>
</feature>
<dbReference type="PANTHER" id="PTHR19860:SF42">
    <property type="entry name" value="RING-TYPE DOMAIN-CONTAINING PROTEIN"/>
    <property type="match status" value="1"/>
</dbReference>
<dbReference type="Proteomes" id="UP001152320">
    <property type="component" value="Chromosome 16"/>
</dbReference>
<evidence type="ECO:0000259" key="3">
    <source>
        <dbReference type="Pfam" id="PF13271"/>
    </source>
</evidence>
<keyword evidence="5" id="KW-1185">Reference proteome</keyword>
<keyword evidence="1" id="KW-0677">Repeat</keyword>
<dbReference type="GO" id="GO:0080008">
    <property type="term" value="C:Cul4-RING E3 ubiquitin ligase complex"/>
    <property type="evidence" value="ECO:0007669"/>
    <property type="project" value="TreeGrafter"/>
</dbReference>
<comment type="caution">
    <text evidence="4">The sequence shown here is derived from an EMBL/GenBank/DDBJ whole genome shotgun (WGS) entry which is preliminary data.</text>
</comment>
<dbReference type="PANTHER" id="PTHR19860">
    <property type="entry name" value="DDB1- AND CUL4-ASSOCIATED FACTOR 12-RELATED"/>
    <property type="match status" value="1"/>
</dbReference>
<organism evidence="4 5">
    <name type="scientific">Holothuria leucospilota</name>
    <name type="common">Black long sea cucumber</name>
    <name type="synonym">Mertensiothuria leucospilota</name>
    <dbReference type="NCBI Taxonomy" id="206669"/>
    <lineage>
        <taxon>Eukaryota</taxon>
        <taxon>Metazoa</taxon>
        <taxon>Echinodermata</taxon>
        <taxon>Eleutherozoa</taxon>
        <taxon>Echinozoa</taxon>
        <taxon>Holothuroidea</taxon>
        <taxon>Aspidochirotacea</taxon>
        <taxon>Aspidochirotida</taxon>
        <taxon>Holothuriidae</taxon>
        <taxon>Holothuria</taxon>
    </lineage>
</organism>
<dbReference type="InterPro" id="IPR027417">
    <property type="entry name" value="P-loop_NTPase"/>
</dbReference>